<feature type="region of interest" description="Disordered" evidence="1">
    <location>
        <begin position="177"/>
        <end position="204"/>
    </location>
</feature>
<proteinExistence type="predicted"/>
<feature type="compositionally biased region" description="Basic and acidic residues" evidence="1">
    <location>
        <begin position="177"/>
        <end position="189"/>
    </location>
</feature>
<evidence type="ECO:0000313" key="3">
    <source>
        <dbReference type="Proteomes" id="UP001163846"/>
    </source>
</evidence>
<dbReference type="EMBL" id="MU806019">
    <property type="protein sequence ID" value="KAJ3842038.1"/>
    <property type="molecule type" value="Genomic_DNA"/>
</dbReference>
<name>A0AA38PG38_9AGAR</name>
<keyword evidence="3" id="KW-1185">Reference proteome</keyword>
<dbReference type="PANTHER" id="PTHR34204:SF2">
    <property type="entry name" value="RNA-BINDING ASCH DOMAIN PROTEIN"/>
    <property type="match status" value="1"/>
</dbReference>
<organism evidence="2 3">
    <name type="scientific">Lentinula raphanica</name>
    <dbReference type="NCBI Taxonomy" id="153919"/>
    <lineage>
        <taxon>Eukaryota</taxon>
        <taxon>Fungi</taxon>
        <taxon>Dikarya</taxon>
        <taxon>Basidiomycota</taxon>
        <taxon>Agaricomycotina</taxon>
        <taxon>Agaricomycetes</taxon>
        <taxon>Agaricomycetidae</taxon>
        <taxon>Agaricales</taxon>
        <taxon>Marasmiineae</taxon>
        <taxon>Omphalotaceae</taxon>
        <taxon>Lentinula</taxon>
    </lineage>
</organism>
<dbReference type="Proteomes" id="UP001163846">
    <property type="component" value="Unassembled WGS sequence"/>
</dbReference>
<dbReference type="AlphaFoldDB" id="A0AA38PG38"/>
<reference evidence="2" key="1">
    <citation type="submission" date="2022-08" db="EMBL/GenBank/DDBJ databases">
        <authorList>
            <consortium name="DOE Joint Genome Institute"/>
            <person name="Min B."/>
            <person name="Riley R."/>
            <person name="Sierra-Patev S."/>
            <person name="Naranjo-Ortiz M."/>
            <person name="Looney B."/>
            <person name="Konkel Z."/>
            <person name="Slot J.C."/>
            <person name="Sakamoto Y."/>
            <person name="Steenwyk J.L."/>
            <person name="Rokas A."/>
            <person name="Carro J."/>
            <person name="Camarero S."/>
            <person name="Ferreira P."/>
            <person name="Molpeceres G."/>
            <person name="Ruiz-Duenas F.J."/>
            <person name="Serrano A."/>
            <person name="Henrissat B."/>
            <person name="Drula E."/>
            <person name="Hughes K.W."/>
            <person name="Mata J.L."/>
            <person name="Ishikawa N.K."/>
            <person name="Vargas-Isla R."/>
            <person name="Ushijima S."/>
            <person name="Smith C.A."/>
            <person name="Ahrendt S."/>
            <person name="Andreopoulos W."/>
            <person name="He G."/>
            <person name="Labutti K."/>
            <person name="Lipzen A."/>
            <person name="Ng V."/>
            <person name="Sandor L."/>
            <person name="Barry K."/>
            <person name="Martinez A.T."/>
            <person name="Xiao Y."/>
            <person name="Gibbons J.G."/>
            <person name="Terashima K."/>
            <person name="Hibbett D.S."/>
            <person name="Grigoriev I.V."/>
        </authorList>
    </citation>
    <scope>NUCLEOTIDE SEQUENCE</scope>
    <source>
        <strain evidence="2">TFB9207</strain>
    </source>
</reference>
<accession>A0AA38PG38</accession>
<sequence>MLSREQIFAHLSITPPCQGLEEQPSASDERLKLRTVLLSSSDDSQISLILSTPLGVHLAYGLAYTTGSALGSIPPTEEECLAAFTTPNKVKLTAGARAWSKHAHRSLIDAEDDSKEAAPTGWWGTPSGPVSVINERALDLFWKIFSTATWRNLHWLPHSVLVYEIRVLEGYGMRWSQDRSDGRCDENGKSMHLSSDEDSSLGTNSGAFKQAAVESSAPWVFRGFVEPMMENGHERGWRHAP</sequence>
<dbReference type="PANTHER" id="PTHR34204">
    <property type="entry name" value="RNA-BINDING ASCH DOMAIN PROTEIN"/>
    <property type="match status" value="1"/>
</dbReference>
<evidence type="ECO:0000313" key="2">
    <source>
        <dbReference type="EMBL" id="KAJ3842038.1"/>
    </source>
</evidence>
<gene>
    <name evidence="2" type="ORF">F5878DRAFT_530539</name>
</gene>
<comment type="caution">
    <text evidence="2">The sequence shown here is derived from an EMBL/GenBank/DDBJ whole genome shotgun (WGS) entry which is preliminary data.</text>
</comment>
<protein>
    <submittedName>
        <fullName evidence="2">Uncharacterized protein</fullName>
    </submittedName>
</protein>
<evidence type="ECO:0000256" key="1">
    <source>
        <dbReference type="SAM" id="MobiDB-lite"/>
    </source>
</evidence>